<proteinExistence type="predicted"/>
<protein>
    <submittedName>
        <fullName evidence="2">Flagellar biosynthetic protein flhb</fullName>
    </submittedName>
</protein>
<keyword evidence="2" id="KW-0966">Cell projection</keyword>
<dbReference type="AlphaFoldDB" id="A0A837RGR3"/>
<feature type="transmembrane region" description="Helical" evidence="1">
    <location>
        <begin position="61"/>
        <end position="77"/>
    </location>
</feature>
<name>A0A837RGR3_LACPE</name>
<reference evidence="2 3" key="1">
    <citation type="journal article" date="2015" name="Genome Announc.">
        <title>Expanding the biotechnology potential of lactobacilli through comparative genomics of 213 strains and associated genera.</title>
        <authorList>
            <person name="Sun Z."/>
            <person name="Harris H.M."/>
            <person name="McCann A."/>
            <person name="Guo C."/>
            <person name="Argimon S."/>
            <person name="Zhang W."/>
            <person name="Yang X."/>
            <person name="Jeffery I.B."/>
            <person name="Cooney J.C."/>
            <person name="Kagawa T.F."/>
            <person name="Liu W."/>
            <person name="Song Y."/>
            <person name="Salvetti E."/>
            <person name="Wrobel A."/>
            <person name="Rasinkangas P."/>
            <person name="Parkhill J."/>
            <person name="Rea M.C."/>
            <person name="O'Sullivan O."/>
            <person name="Ritari J."/>
            <person name="Douillard F.P."/>
            <person name="Paul Ross R."/>
            <person name="Yang R."/>
            <person name="Briner A.E."/>
            <person name="Felis G.E."/>
            <person name="de Vos W.M."/>
            <person name="Barrangou R."/>
            <person name="Klaenhammer T.R."/>
            <person name="Caufield P.W."/>
            <person name="Cui Y."/>
            <person name="Zhang H."/>
            <person name="O'Toole P.W."/>
        </authorList>
    </citation>
    <scope>NUCLEOTIDE SEQUENCE [LARGE SCALE GENOMIC DNA]</scope>
    <source>
        <strain evidence="2 3">DSM 20314</strain>
    </source>
</reference>
<dbReference type="EMBL" id="AZCU01000001">
    <property type="protein sequence ID" value="KRK26958.1"/>
    <property type="molecule type" value="Genomic_DNA"/>
</dbReference>
<feature type="transmembrane region" description="Helical" evidence="1">
    <location>
        <begin position="35"/>
        <end position="54"/>
    </location>
</feature>
<feature type="transmembrane region" description="Helical" evidence="1">
    <location>
        <begin position="12"/>
        <end position="29"/>
    </location>
</feature>
<keyword evidence="1" id="KW-1133">Transmembrane helix</keyword>
<dbReference type="GeneID" id="49393388"/>
<keyword evidence="1" id="KW-0812">Transmembrane</keyword>
<evidence type="ECO:0000313" key="3">
    <source>
        <dbReference type="Proteomes" id="UP000051020"/>
    </source>
</evidence>
<gene>
    <name evidence="2" type="ORF">FD24_GL000092</name>
</gene>
<sequence>MMDQFPNFKLFIDKYLPWLAVIGFVVTVSANGNVWLYFMAVLIVFVVVAIIDLLFKYWNHAKILGIMIVLLVLGLWLNR</sequence>
<evidence type="ECO:0000256" key="1">
    <source>
        <dbReference type="SAM" id="Phobius"/>
    </source>
</evidence>
<keyword evidence="1" id="KW-0472">Membrane</keyword>
<keyword evidence="2" id="KW-0282">Flagellum</keyword>
<keyword evidence="2" id="KW-0969">Cilium</keyword>
<dbReference type="Proteomes" id="UP000051020">
    <property type="component" value="Unassembled WGS sequence"/>
</dbReference>
<dbReference type="RefSeq" id="WP_225424050.1">
    <property type="nucleotide sequence ID" value="NZ_AZCU01000001.1"/>
</dbReference>
<comment type="caution">
    <text evidence="2">The sequence shown here is derived from an EMBL/GenBank/DDBJ whole genome shotgun (WGS) entry which is preliminary data.</text>
</comment>
<evidence type="ECO:0000313" key="2">
    <source>
        <dbReference type="EMBL" id="KRK26958.1"/>
    </source>
</evidence>
<organism evidence="2 3">
    <name type="scientific">Lactiplantibacillus pentosus DSM 20314</name>
    <dbReference type="NCBI Taxonomy" id="1423791"/>
    <lineage>
        <taxon>Bacteria</taxon>
        <taxon>Bacillati</taxon>
        <taxon>Bacillota</taxon>
        <taxon>Bacilli</taxon>
        <taxon>Lactobacillales</taxon>
        <taxon>Lactobacillaceae</taxon>
        <taxon>Lactiplantibacillus</taxon>
    </lineage>
</organism>
<accession>A0A837RGR3</accession>